<proteinExistence type="predicted"/>
<dbReference type="AlphaFoldDB" id="A0A267G8F7"/>
<name>A0A267G8F7_9PLAT</name>
<evidence type="ECO:0000313" key="3">
    <source>
        <dbReference type="Proteomes" id="UP000215902"/>
    </source>
</evidence>
<accession>A0A267G8F7</accession>
<organism evidence="2 3">
    <name type="scientific">Macrostomum lignano</name>
    <dbReference type="NCBI Taxonomy" id="282301"/>
    <lineage>
        <taxon>Eukaryota</taxon>
        <taxon>Metazoa</taxon>
        <taxon>Spiralia</taxon>
        <taxon>Lophotrochozoa</taxon>
        <taxon>Platyhelminthes</taxon>
        <taxon>Rhabditophora</taxon>
        <taxon>Macrostomorpha</taxon>
        <taxon>Macrostomida</taxon>
        <taxon>Macrostomidae</taxon>
        <taxon>Macrostomum</taxon>
    </lineage>
</organism>
<protein>
    <submittedName>
        <fullName evidence="2">Uncharacterized protein</fullName>
    </submittedName>
</protein>
<feature type="region of interest" description="Disordered" evidence="1">
    <location>
        <begin position="1"/>
        <end position="41"/>
    </location>
</feature>
<dbReference type="Proteomes" id="UP000215902">
    <property type="component" value="Unassembled WGS sequence"/>
</dbReference>
<feature type="region of interest" description="Disordered" evidence="1">
    <location>
        <begin position="209"/>
        <end position="235"/>
    </location>
</feature>
<sequence>MNSTGSWAPAAPSAACTPAWRPAEPPPTASTAARPTWPRSDSCPTVCWLCPRPLQMSGWPSPTSAAGRCRPGSSARSACCCSTTSTPTTAGTSGRRPLGRRRCGLAISDRCAGATGHLLCYGRSDPAALAAVEAAAGIGWQLLAAPGSAGRLLAKAPAPECRRFSTAPLMREISMKFEIKVGVLADCSAVPRRRLWELPDLRAVRQPAFADDDLGGGGSDGGKGGKEAEDSGGSDAWTAAARQLVEAAATPAGGKRPAGGGGLGRLLSCPEPPPQADSRWPAWESHLLHTEATYRMEGPDFAGSVGSFRLLDVGGSGRVAALVEFRVIETGIAGAAADAGEAGFDSAACAAAAKAEQQQQLSPASEELGSVCRVLRVRFPSFAGGGGSGGGSGGVRALRFLRLADLAEHLLLHCAQLLGCGLAIRVADDLVTQTLCQELGYRVASTRQPVSMGPNFDAVSNGCFSRAAGIGGSRSSASSRSSSVSSSGGGGGGGGGGGRGRGQAWEAATVSELHAQCRSSAAVLLVRSVPRLTSEEASSQ</sequence>
<feature type="region of interest" description="Disordered" evidence="1">
    <location>
        <begin position="249"/>
        <end position="278"/>
    </location>
</feature>
<feature type="compositionally biased region" description="Low complexity" evidence="1">
    <location>
        <begin position="471"/>
        <end position="486"/>
    </location>
</feature>
<feature type="compositionally biased region" description="Low complexity" evidence="1">
    <location>
        <begin position="8"/>
        <end position="22"/>
    </location>
</feature>
<feature type="compositionally biased region" description="Gly residues" evidence="1">
    <location>
        <begin position="487"/>
        <end position="501"/>
    </location>
</feature>
<gene>
    <name evidence="2" type="ORF">BOX15_Mlig024094g1</name>
</gene>
<dbReference type="EMBL" id="NIVC01000525">
    <property type="protein sequence ID" value="PAA81532.1"/>
    <property type="molecule type" value="Genomic_DNA"/>
</dbReference>
<evidence type="ECO:0000256" key="1">
    <source>
        <dbReference type="SAM" id="MobiDB-lite"/>
    </source>
</evidence>
<feature type="region of interest" description="Disordered" evidence="1">
    <location>
        <begin position="471"/>
        <end position="505"/>
    </location>
</feature>
<evidence type="ECO:0000313" key="2">
    <source>
        <dbReference type="EMBL" id="PAA81532.1"/>
    </source>
</evidence>
<comment type="caution">
    <text evidence="2">The sequence shown here is derived from an EMBL/GenBank/DDBJ whole genome shotgun (WGS) entry which is preliminary data.</text>
</comment>
<reference evidence="2 3" key="1">
    <citation type="submission" date="2017-06" db="EMBL/GenBank/DDBJ databases">
        <title>A platform for efficient transgenesis in Macrostomum lignano, a flatworm model organism for stem cell research.</title>
        <authorList>
            <person name="Berezikov E."/>
        </authorList>
    </citation>
    <scope>NUCLEOTIDE SEQUENCE [LARGE SCALE GENOMIC DNA]</scope>
    <source>
        <strain evidence="2">DV1</strain>
        <tissue evidence="2">Whole organism</tissue>
    </source>
</reference>
<keyword evidence="3" id="KW-1185">Reference proteome</keyword>
<feature type="compositionally biased region" description="Low complexity" evidence="1">
    <location>
        <begin position="29"/>
        <end position="39"/>
    </location>
</feature>